<dbReference type="GO" id="GO:0045493">
    <property type="term" value="P:xylan catabolic process"/>
    <property type="evidence" value="ECO:0007669"/>
    <property type="project" value="UniProtKB-KW"/>
</dbReference>
<dbReference type="InterPro" id="IPR011395">
    <property type="entry name" value="Glyco_hydro_67_aGlcAse"/>
</dbReference>
<dbReference type="GO" id="GO:0046559">
    <property type="term" value="F:alpha-glucuronidase activity"/>
    <property type="evidence" value="ECO:0007669"/>
    <property type="project" value="UniProtKB-EC"/>
</dbReference>
<dbReference type="InterPro" id="IPR037054">
    <property type="entry name" value="A-glucoronidase_C_sf"/>
</dbReference>
<dbReference type="Gene3D" id="3.20.20.80">
    <property type="entry name" value="Glycosidases"/>
    <property type="match status" value="1"/>
</dbReference>
<evidence type="ECO:0000256" key="11">
    <source>
        <dbReference type="RuleBase" id="RU361198"/>
    </source>
</evidence>
<dbReference type="PIRSF" id="PIRSF029900">
    <property type="entry name" value="Alpha-glucuronds"/>
    <property type="match status" value="1"/>
</dbReference>
<name>A0A084G4D9_PSEDA</name>
<evidence type="ECO:0000256" key="5">
    <source>
        <dbReference type="ARBA" id="ARBA00023277"/>
    </source>
</evidence>
<feature type="active site" description="Proton acceptor" evidence="10">
    <location>
        <position position="384"/>
    </location>
</feature>
<evidence type="ECO:0000259" key="12">
    <source>
        <dbReference type="Pfam" id="PF03648"/>
    </source>
</evidence>
<evidence type="ECO:0000256" key="7">
    <source>
        <dbReference type="ARBA" id="ARBA00023326"/>
    </source>
</evidence>
<feature type="active site" description="Proton acceptor" evidence="10">
    <location>
        <position position="412"/>
    </location>
</feature>
<keyword evidence="9" id="KW-0964">Secreted</keyword>
<dbReference type="Gene3D" id="3.90.1330.10">
    <property type="entry name" value="Alpha-glucuronidase, C-terminal domain"/>
    <property type="match status" value="1"/>
</dbReference>
<comment type="similarity">
    <text evidence="1 9 11">Belongs to the glycosyl hydrolase 67 family.</text>
</comment>
<evidence type="ECO:0000256" key="9">
    <source>
        <dbReference type="PIRNR" id="PIRNR029900"/>
    </source>
</evidence>
<evidence type="ECO:0000256" key="1">
    <source>
        <dbReference type="ARBA" id="ARBA00008833"/>
    </source>
</evidence>
<keyword evidence="5 11" id="KW-0119">Carbohydrate metabolism</keyword>
<dbReference type="AlphaFoldDB" id="A0A084G4D9"/>
<dbReference type="RefSeq" id="XP_016642000.1">
    <property type="nucleotide sequence ID" value="XM_016788419.1"/>
</dbReference>
<dbReference type="SUPFAM" id="SSF55545">
    <property type="entry name" value="beta-N-acetylhexosaminidase-like domain"/>
    <property type="match status" value="1"/>
</dbReference>
<evidence type="ECO:0000256" key="3">
    <source>
        <dbReference type="ARBA" id="ARBA00022651"/>
    </source>
</evidence>
<feature type="active site" description="Proton donor" evidence="10">
    <location>
        <position position="306"/>
    </location>
</feature>
<evidence type="ECO:0000313" key="16">
    <source>
        <dbReference type="Proteomes" id="UP000028545"/>
    </source>
</evidence>
<dbReference type="InterPro" id="IPR011100">
    <property type="entry name" value="Glyco_hydro_67_cat"/>
</dbReference>
<proteinExistence type="inferred from homology"/>
<dbReference type="Pfam" id="PF07477">
    <property type="entry name" value="Glyco_hydro_67C"/>
    <property type="match status" value="1"/>
</dbReference>
<sequence>MRSVFLVAASLGLTAAEDGLAGWLRYAPLDESIASEYSAPTTIILLNATENSPIASAGAELEAGLSGVLGVEAKVAEGACDTASSVIVGTVGSYQEACGDLPEGAAELGEDGFWLSTEGEDDTVQIIGQNERGAIYGTFEYLSMIAQGNFTKLSYATNPAVSVRWINHWDNLNAGGSHGSVERGYAGPSLFFSNNAVVSDTSRIKQYARLLSSIRINAIVINNVNADANILNDRNLDAIAKIADAFRTYGVRLGLSLNFASPQSVGGLSTFDPLDQSVISWWTRKTEDIYKRIPDFAGYLVKANSEGQPGPITYRRTLADGANMFARALKPFGGIILFRAFVYNQLEYSNRKADRANAAVEFFKELDGKFEENVVVQIKYGPIDFQVREPASPLFANLPTTSMAIELQITQEYLGQQAHLFYLAPLWKEILDFDMRWGGEELRVSDILTGKRPGGKTVARGGFAGVSNVGMEKSWLGSHLAMSNLYTYGRLAWNPWDDSVDMLHDWTRLTFGLDDEVRDVITQMSMESWPAYENYTGNLGVQTLTDITGNHYGPNPASQDGNGWGQWTRADRNGIGMDRTVATGTGNAGQYPPEVAARYEDVETTPENLILWFHHLPWTHKLSTGKTIIQHFYDAHYAGAETAQTFPLLWQKLEGKIDDERYEAQLYRLEYQAGHSVVWRDFICRFYNRMTGIADELDRVNNHVWRIEAEKMTLSGYSRANANPSEAASGGTAVTAGGGGGTASAEIPFDSGVYDIAVGYFDVSNGKAKWTLSIGDEVIGEWQGDVESRISKATSNGLDGHSAARKLFRGVTVEKGQTVKVTGSPNGGEGAPLDYVSFQPEGILD</sequence>
<dbReference type="GO" id="GO:0005576">
    <property type="term" value="C:extracellular region"/>
    <property type="evidence" value="ECO:0007669"/>
    <property type="project" value="UniProtKB-SubCell"/>
</dbReference>
<dbReference type="InterPro" id="IPR011099">
    <property type="entry name" value="Glyco_hydro_67_C"/>
</dbReference>
<dbReference type="InterPro" id="IPR029018">
    <property type="entry name" value="Hex-like_dom2"/>
</dbReference>
<comment type="subcellular location">
    <subcellularLocation>
        <location evidence="9 11">Secreted</location>
    </subcellularLocation>
</comment>
<evidence type="ECO:0000259" key="13">
    <source>
        <dbReference type="Pfam" id="PF07477"/>
    </source>
</evidence>
<dbReference type="GeneID" id="27725348"/>
<dbReference type="EMBL" id="JOWA01000101">
    <property type="protein sequence ID" value="KEZ42201.1"/>
    <property type="molecule type" value="Genomic_DNA"/>
</dbReference>
<comment type="caution">
    <text evidence="15">The sequence shown here is derived from an EMBL/GenBank/DDBJ whole genome shotgun (WGS) entry which is preliminary data.</text>
</comment>
<dbReference type="PANTHER" id="PTHR39207">
    <property type="entry name" value="ALPHA-GLUCURONIDASE A"/>
    <property type="match status" value="1"/>
</dbReference>
<keyword evidence="3 9" id="KW-0858">Xylan degradation</keyword>
<dbReference type="InterPro" id="IPR017853">
    <property type="entry name" value="GH"/>
</dbReference>
<keyword evidence="4 9" id="KW-0378">Hydrolase</keyword>
<dbReference type="SUPFAM" id="SSF51445">
    <property type="entry name" value="(Trans)glycosidases"/>
    <property type="match status" value="1"/>
</dbReference>
<dbReference type="HOGENOM" id="CLU_007125_2_0_1"/>
<feature type="domain" description="Glycosyl hydrolase family 67 catalytic" evidence="14">
    <location>
        <begin position="149"/>
        <end position="475"/>
    </location>
</feature>
<organism evidence="15 16">
    <name type="scientific">Pseudallescheria apiosperma</name>
    <name type="common">Scedosporium apiospermum</name>
    <dbReference type="NCBI Taxonomy" id="563466"/>
    <lineage>
        <taxon>Eukaryota</taxon>
        <taxon>Fungi</taxon>
        <taxon>Dikarya</taxon>
        <taxon>Ascomycota</taxon>
        <taxon>Pezizomycotina</taxon>
        <taxon>Sordariomycetes</taxon>
        <taxon>Hypocreomycetidae</taxon>
        <taxon>Microascales</taxon>
        <taxon>Microascaceae</taxon>
        <taxon>Scedosporium</taxon>
    </lineage>
</organism>
<keyword evidence="9 11" id="KW-0732">Signal</keyword>
<feature type="domain" description="Glycosyl hydrolase family 67 C-terminal" evidence="13">
    <location>
        <begin position="477"/>
        <end position="699"/>
    </location>
</feature>
<dbReference type="KEGG" id="sapo:SAPIO_CDS6276"/>
<dbReference type="CDD" id="cd02795">
    <property type="entry name" value="CBM6-CBM35-CBM36_like"/>
    <property type="match status" value="1"/>
</dbReference>
<dbReference type="OrthoDB" id="6501611at2759"/>
<gene>
    <name evidence="11" type="primary">aguA</name>
    <name evidence="15" type="ORF">SAPIO_CDS6276</name>
</gene>
<dbReference type="Gene3D" id="3.30.379.10">
    <property type="entry name" value="Chitobiase/beta-hexosaminidase domain 2-like"/>
    <property type="match status" value="1"/>
</dbReference>
<evidence type="ECO:0000256" key="10">
    <source>
        <dbReference type="PIRSR" id="PIRSR029900-1"/>
    </source>
</evidence>
<keyword evidence="16" id="KW-1185">Reference proteome</keyword>
<protein>
    <recommendedName>
        <fullName evidence="2 9">Alpha-glucuronidase</fullName>
        <ecNumber evidence="2 9">3.2.1.139</ecNumber>
    </recommendedName>
</protein>
<evidence type="ECO:0000256" key="4">
    <source>
        <dbReference type="ARBA" id="ARBA00022801"/>
    </source>
</evidence>
<evidence type="ECO:0000259" key="14">
    <source>
        <dbReference type="Pfam" id="PF07488"/>
    </source>
</evidence>
<dbReference type="Proteomes" id="UP000028545">
    <property type="component" value="Unassembled WGS sequence"/>
</dbReference>
<evidence type="ECO:0000256" key="6">
    <source>
        <dbReference type="ARBA" id="ARBA00023295"/>
    </source>
</evidence>
<evidence type="ECO:0000256" key="2">
    <source>
        <dbReference type="ARBA" id="ARBA00012271"/>
    </source>
</evidence>
<evidence type="ECO:0000313" key="15">
    <source>
        <dbReference type="EMBL" id="KEZ42201.1"/>
    </source>
</evidence>
<accession>A0A084G4D9</accession>
<dbReference type="Pfam" id="PF03648">
    <property type="entry name" value="Glyco_hydro_67N"/>
    <property type="match status" value="1"/>
</dbReference>
<dbReference type="Gene3D" id="2.60.120.260">
    <property type="entry name" value="Galactose-binding domain-like"/>
    <property type="match status" value="1"/>
</dbReference>
<dbReference type="InterPro" id="IPR005154">
    <property type="entry name" value="Glyco_hydro_67_aGlcAse_N"/>
</dbReference>
<keyword evidence="7 11" id="KW-0624">Polysaccharide degradation</keyword>
<dbReference type="Pfam" id="PF07488">
    <property type="entry name" value="Glyco_hydro_67M"/>
    <property type="match status" value="1"/>
</dbReference>
<dbReference type="EC" id="3.2.1.139" evidence="2 9"/>
<dbReference type="OMA" id="IWRAFVY"/>
<dbReference type="PANTHER" id="PTHR39207:SF1">
    <property type="entry name" value="ALPHA-GLUCURONIDASE A"/>
    <property type="match status" value="1"/>
</dbReference>
<dbReference type="VEuPathDB" id="FungiDB:SAPIO_CDS6276"/>
<comment type="catalytic activity">
    <reaction evidence="8 9 11">
        <text>an alpha-D-glucuronoside + H2O = D-glucuronate + an alcohol</text>
        <dbReference type="Rhea" id="RHEA:20005"/>
        <dbReference type="ChEBI" id="CHEBI:15377"/>
        <dbReference type="ChEBI" id="CHEBI:30879"/>
        <dbReference type="ChEBI" id="CHEBI:58720"/>
        <dbReference type="ChEBI" id="CHEBI:58899"/>
        <dbReference type="EC" id="3.2.1.139"/>
    </reaction>
</comment>
<feature type="chain" id="PRO_5005105831" description="Alpha-glucuronidase" evidence="9 11">
    <location>
        <begin position="17"/>
        <end position="845"/>
    </location>
</feature>
<keyword evidence="6 9" id="KW-0326">Glycosidase</keyword>
<reference evidence="15 16" key="1">
    <citation type="journal article" date="2014" name="Genome Announc.">
        <title>Draft genome sequence of the pathogenic fungus Scedosporium apiospermum.</title>
        <authorList>
            <person name="Vandeputte P."/>
            <person name="Ghamrawi S."/>
            <person name="Rechenmann M."/>
            <person name="Iltis A."/>
            <person name="Giraud S."/>
            <person name="Fleury M."/>
            <person name="Thornton C."/>
            <person name="Delhaes L."/>
            <person name="Meyer W."/>
            <person name="Papon N."/>
            <person name="Bouchara J.P."/>
        </authorList>
    </citation>
    <scope>NUCLEOTIDE SEQUENCE [LARGE SCALE GENOMIC DNA]</scope>
    <source>
        <strain evidence="15 16">IHEM 14462</strain>
    </source>
</reference>
<evidence type="ECO:0000256" key="8">
    <source>
        <dbReference type="ARBA" id="ARBA00048838"/>
    </source>
</evidence>
<feature type="domain" description="Alpha glucuronidase N-terminal" evidence="12">
    <location>
        <begin position="22"/>
        <end position="141"/>
    </location>
</feature>
<comment type="function">
    <text evidence="11">Alpha-glucuronidase involved in the hydrolysis of xylan, a major structural heterogeneous polysaccharide found in plant biomass representing the second most abundant polysaccharide in the biosphere, after cellulose. Releases 4-O-methylglucuronic acid from xylan.</text>
</comment>
<feature type="signal peptide" evidence="9 11">
    <location>
        <begin position="1"/>
        <end position="16"/>
    </location>
</feature>